<evidence type="ECO:0000256" key="1">
    <source>
        <dbReference type="ARBA" id="ARBA00004167"/>
    </source>
</evidence>
<evidence type="ECO:0000256" key="5">
    <source>
        <dbReference type="ARBA" id="ARBA00023136"/>
    </source>
</evidence>
<dbReference type="PANTHER" id="PTHR43327:SF2">
    <property type="entry name" value="MODULATOR OF FTSH PROTEASE HFLK"/>
    <property type="match status" value="1"/>
</dbReference>
<evidence type="ECO:0000259" key="9">
    <source>
        <dbReference type="SMART" id="SM00244"/>
    </source>
</evidence>
<sequence>MPYNDNSGGPWGKKGNDRGDNKGSDDRNPWGGGNRPNNGNGQGPNNGQVPDIEDMLRKGQEQFKVLMGGRGGGTGSGGTGGDGDGPSGKLIFGIAAVLGAAAWLYASAYTVQPSQRSVELTLGQYSSTGGPGLNFAPWPIVTHEIVEVTNERIVNVGTGTRPGRGDDGLMLTGDENIVDIDFEVVWNINDPAAYLFNLRDPEGTISSVSESAMREVISRSQLAPILNRDRGIISAEVSELIQQTLNNYDSGISVVRLNFDRADPPNDVIDAFRDVQAAEQERVTAQNRADAYANRALAEARGEAAQLLQQAEGYRAQVVNEAEGEAARFLSILTEYQGAEEVTRKRLYIETMERVLGDVDKIIIDQPEGGQGVLPYLPLNELRRGGTN</sequence>
<dbReference type="PANTHER" id="PTHR43327">
    <property type="entry name" value="STOMATIN-LIKE PROTEIN 2, MITOCHONDRIAL"/>
    <property type="match status" value="1"/>
</dbReference>
<feature type="domain" description="Band 7" evidence="9">
    <location>
        <begin position="106"/>
        <end position="276"/>
    </location>
</feature>
<protein>
    <recommendedName>
        <fullName evidence="6">Protein HflK</fullName>
    </recommendedName>
</protein>
<reference evidence="11" key="1">
    <citation type="submission" date="2017-09" db="EMBL/GenBank/DDBJ databases">
        <authorList>
            <person name="Varghese N."/>
            <person name="Submissions S."/>
        </authorList>
    </citation>
    <scope>NUCLEOTIDE SEQUENCE [LARGE SCALE GENOMIC DNA]</scope>
    <source>
        <strain evidence="11">C7</strain>
    </source>
</reference>
<comment type="function">
    <text evidence="6">HflC and HflK could encode or regulate a protease.</text>
</comment>
<comment type="subunit">
    <text evidence="6">HflC and HflK may interact to form a multimeric complex.</text>
</comment>
<evidence type="ECO:0000256" key="8">
    <source>
        <dbReference type="SAM" id="MobiDB-lite"/>
    </source>
</evidence>
<dbReference type="Proteomes" id="UP000220034">
    <property type="component" value="Unassembled WGS sequence"/>
</dbReference>
<keyword evidence="11" id="KW-1185">Reference proteome</keyword>
<dbReference type="RefSeq" id="WP_097931200.1">
    <property type="nucleotide sequence ID" value="NZ_OCTN01000007.1"/>
</dbReference>
<keyword evidence="7" id="KW-0175">Coiled coil</keyword>
<comment type="similarity">
    <text evidence="2 6">Belongs to the band 7/mec-2 family. HflK subfamily.</text>
</comment>
<dbReference type="OrthoDB" id="9779595at2"/>
<evidence type="ECO:0000256" key="6">
    <source>
        <dbReference type="RuleBase" id="RU364113"/>
    </source>
</evidence>
<evidence type="ECO:0000256" key="4">
    <source>
        <dbReference type="ARBA" id="ARBA00022989"/>
    </source>
</evidence>
<dbReference type="SMART" id="SM00244">
    <property type="entry name" value="PHB"/>
    <property type="match status" value="1"/>
</dbReference>
<dbReference type="InterPro" id="IPR010201">
    <property type="entry name" value="HflK"/>
</dbReference>
<dbReference type="EMBL" id="OCTN01000007">
    <property type="protein sequence ID" value="SOH95051.1"/>
    <property type="molecule type" value="Genomic_DNA"/>
</dbReference>
<dbReference type="CDD" id="cd03404">
    <property type="entry name" value="SPFH_HflK"/>
    <property type="match status" value="1"/>
</dbReference>
<comment type="subcellular location">
    <subcellularLocation>
        <location evidence="1">Membrane</location>
        <topology evidence="1">Single-pass membrane protein</topology>
    </subcellularLocation>
</comment>
<dbReference type="GO" id="GO:0016020">
    <property type="term" value="C:membrane"/>
    <property type="evidence" value="ECO:0007669"/>
    <property type="project" value="UniProtKB-SubCell"/>
</dbReference>
<evidence type="ECO:0000256" key="7">
    <source>
        <dbReference type="SAM" id="Coils"/>
    </source>
</evidence>
<feature type="coiled-coil region" evidence="7">
    <location>
        <begin position="275"/>
        <end position="317"/>
    </location>
</feature>
<dbReference type="InterPro" id="IPR036013">
    <property type="entry name" value="Band_7/SPFH_dom_sf"/>
</dbReference>
<evidence type="ECO:0000313" key="11">
    <source>
        <dbReference type="Proteomes" id="UP000220034"/>
    </source>
</evidence>
<dbReference type="GO" id="GO:0008233">
    <property type="term" value="F:peptidase activity"/>
    <property type="evidence" value="ECO:0007669"/>
    <property type="project" value="UniProtKB-KW"/>
</dbReference>
<dbReference type="Pfam" id="PF01145">
    <property type="entry name" value="Band_7"/>
    <property type="match status" value="1"/>
</dbReference>
<organism evidence="10 11">
    <name type="scientific">Pontivivens marinum</name>
    <dbReference type="NCBI Taxonomy" id="1690039"/>
    <lineage>
        <taxon>Bacteria</taxon>
        <taxon>Pseudomonadati</taxon>
        <taxon>Pseudomonadota</taxon>
        <taxon>Alphaproteobacteria</taxon>
        <taxon>Rhodobacterales</taxon>
        <taxon>Paracoccaceae</taxon>
        <taxon>Pontivivens</taxon>
    </lineage>
</organism>
<feature type="region of interest" description="Disordered" evidence="8">
    <location>
        <begin position="1"/>
        <end position="52"/>
    </location>
</feature>
<gene>
    <name evidence="10" type="ORF">SAMN06273572_10772</name>
</gene>
<dbReference type="NCBIfam" id="TIGR01933">
    <property type="entry name" value="hflK"/>
    <property type="match status" value="1"/>
</dbReference>
<dbReference type="GO" id="GO:0006508">
    <property type="term" value="P:proteolysis"/>
    <property type="evidence" value="ECO:0007669"/>
    <property type="project" value="UniProtKB-KW"/>
</dbReference>
<keyword evidence="4" id="KW-1133">Transmembrane helix</keyword>
<dbReference type="InterPro" id="IPR050710">
    <property type="entry name" value="Band7/mec-2_domain"/>
</dbReference>
<dbReference type="SUPFAM" id="SSF117892">
    <property type="entry name" value="Band 7/SPFH domain"/>
    <property type="match status" value="1"/>
</dbReference>
<proteinExistence type="inferred from homology"/>
<dbReference type="InterPro" id="IPR001107">
    <property type="entry name" value="Band_7"/>
</dbReference>
<evidence type="ECO:0000256" key="2">
    <source>
        <dbReference type="ARBA" id="ARBA00006971"/>
    </source>
</evidence>
<dbReference type="AlphaFoldDB" id="A0A2C9CU56"/>
<evidence type="ECO:0000313" key="10">
    <source>
        <dbReference type="EMBL" id="SOH95051.1"/>
    </source>
</evidence>
<keyword evidence="10" id="KW-0378">Hydrolase</keyword>
<accession>A0A2C9CU56</accession>
<keyword evidence="10" id="KW-0645">Protease</keyword>
<keyword evidence="5" id="KW-0472">Membrane</keyword>
<keyword evidence="3" id="KW-0812">Transmembrane</keyword>
<dbReference type="Gene3D" id="3.30.479.30">
    <property type="entry name" value="Band 7 domain"/>
    <property type="match status" value="1"/>
</dbReference>
<feature type="compositionally biased region" description="Gly residues" evidence="8">
    <location>
        <begin position="30"/>
        <end position="44"/>
    </location>
</feature>
<evidence type="ECO:0000256" key="3">
    <source>
        <dbReference type="ARBA" id="ARBA00022692"/>
    </source>
</evidence>
<feature type="compositionally biased region" description="Basic and acidic residues" evidence="8">
    <location>
        <begin position="14"/>
        <end position="28"/>
    </location>
</feature>
<name>A0A2C9CU56_9RHOB</name>